<dbReference type="AlphaFoldDB" id="A0A1M6GTT7"/>
<evidence type="ECO:0000313" key="1">
    <source>
        <dbReference type="EMBL" id="SHJ13384.1"/>
    </source>
</evidence>
<keyword evidence="2" id="KW-1185">Reference proteome</keyword>
<protein>
    <submittedName>
        <fullName evidence="1">Predicted integral membrane zinc-ribbon metal-binding protein</fullName>
    </submittedName>
</protein>
<dbReference type="EMBL" id="FQZP01000026">
    <property type="protein sequence ID" value="SHJ13384.1"/>
    <property type="molecule type" value="Genomic_DNA"/>
</dbReference>
<gene>
    <name evidence="1" type="ORF">SAMN05444373_102634</name>
</gene>
<evidence type="ECO:0000313" key="2">
    <source>
        <dbReference type="Proteomes" id="UP000324781"/>
    </source>
</evidence>
<name>A0A1M6GTT7_9FIRM</name>
<organism evidence="1 2">
    <name type="scientific">Thermoclostridium caenicola</name>
    <dbReference type="NCBI Taxonomy" id="659425"/>
    <lineage>
        <taxon>Bacteria</taxon>
        <taxon>Bacillati</taxon>
        <taxon>Bacillota</taxon>
        <taxon>Clostridia</taxon>
        <taxon>Eubacteriales</taxon>
        <taxon>Oscillospiraceae</taxon>
        <taxon>Thermoclostridium</taxon>
    </lineage>
</organism>
<reference evidence="1 2" key="1">
    <citation type="submission" date="2016-11" db="EMBL/GenBank/DDBJ databases">
        <authorList>
            <person name="Varghese N."/>
            <person name="Submissions S."/>
        </authorList>
    </citation>
    <scope>NUCLEOTIDE SEQUENCE [LARGE SCALE GENOMIC DNA]</scope>
    <source>
        <strain evidence="1 2">DSM 19027</strain>
    </source>
</reference>
<dbReference type="Proteomes" id="UP000324781">
    <property type="component" value="Unassembled WGS sequence"/>
</dbReference>
<accession>A0A1M6GTT7</accession>
<sequence>MGDKDCFAGTALIKFWESETKIAILCPNCKKRSNITEKQIKYDEYTCTHCGFTDKT</sequence>
<proteinExistence type="predicted"/>